<feature type="non-terminal residue" evidence="1">
    <location>
        <position position="71"/>
    </location>
</feature>
<evidence type="ECO:0000313" key="1">
    <source>
        <dbReference type="EMBL" id="KRZ64370.1"/>
    </source>
</evidence>
<dbReference type="Proteomes" id="UP000054843">
    <property type="component" value="Unassembled WGS sequence"/>
</dbReference>
<gene>
    <name evidence="1" type="ORF">T10_7709</name>
</gene>
<sequence length="71" mass="7945">MNPKNGLCFPSGKYFKRLKKLEAVGRRFKVSRVAAAMCKKTTPALKQRRRPVNEVTLAAPVTPSTSKLLEK</sequence>
<dbReference type="AlphaFoldDB" id="A0A0V1LYT1"/>
<name>A0A0V1LYT1_9BILA</name>
<protein>
    <submittedName>
        <fullName evidence="1">Uncharacterized protein</fullName>
    </submittedName>
</protein>
<evidence type="ECO:0000313" key="2">
    <source>
        <dbReference type="Proteomes" id="UP000054843"/>
    </source>
</evidence>
<accession>A0A0V1LYT1</accession>
<dbReference type="EMBL" id="JYDO01001172">
    <property type="protein sequence ID" value="KRZ64370.1"/>
    <property type="molecule type" value="Genomic_DNA"/>
</dbReference>
<comment type="caution">
    <text evidence="1">The sequence shown here is derived from an EMBL/GenBank/DDBJ whole genome shotgun (WGS) entry which is preliminary data.</text>
</comment>
<keyword evidence="2" id="KW-1185">Reference proteome</keyword>
<organism evidence="1 2">
    <name type="scientific">Trichinella papuae</name>
    <dbReference type="NCBI Taxonomy" id="268474"/>
    <lineage>
        <taxon>Eukaryota</taxon>
        <taxon>Metazoa</taxon>
        <taxon>Ecdysozoa</taxon>
        <taxon>Nematoda</taxon>
        <taxon>Enoplea</taxon>
        <taxon>Dorylaimia</taxon>
        <taxon>Trichinellida</taxon>
        <taxon>Trichinellidae</taxon>
        <taxon>Trichinella</taxon>
    </lineage>
</organism>
<proteinExistence type="predicted"/>
<reference evidence="1 2" key="1">
    <citation type="submission" date="2015-01" db="EMBL/GenBank/DDBJ databases">
        <title>Evolution of Trichinella species and genotypes.</title>
        <authorList>
            <person name="Korhonen P.K."/>
            <person name="Edoardo P."/>
            <person name="Giuseppe L.R."/>
            <person name="Gasser R.B."/>
        </authorList>
    </citation>
    <scope>NUCLEOTIDE SEQUENCE [LARGE SCALE GENOMIC DNA]</scope>
    <source>
        <strain evidence="1">ISS1980</strain>
    </source>
</reference>